<dbReference type="SMART" id="SM00879">
    <property type="entry name" value="Brix"/>
    <property type="match status" value="1"/>
</dbReference>
<dbReference type="KEGG" id="gtt:GUITHDRAFT_137695"/>
<dbReference type="GeneID" id="17303859"/>
<dbReference type="Gene3D" id="3.40.50.10480">
    <property type="entry name" value="Probable brix-domain ribosomal biogenesis protein"/>
    <property type="match status" value="1"/>
</dbReference>
<dbReference type="Pfam" id="PF04427">
    <property type="entry name" value="Brix"/>
    <property type="match status" value="1"/>
</dbReference>
<keyword evidence="5" id="KW-1185">Reference proteome</keyword>
<dbReference type="PANTHER" id="PTHR22734:SF3">
    <property type="entry name" value="RIBOSOME PRODUCTION FACTOR 1"/>
    <property type="match status" value="1"/>
</dbReference>
<reference evidence="5" key="2">
    <citation type="submission" date="2012-11" db="EMBL/GenBank/DDBJ databases">
        <authorList>
            <person name="Kuo A."/>
            <person name="Curtis B.A."/>
            <person name="Tanifuji G."/>
            <person name="Burki F."/>
            <person name="Gruber A."/>
            <person name="Irimia M."/>
            <person name="Maruyama S."/>
            <person name="Arias M.C."/>
            <person name="Ball S.G."/>
            <person name="Gile G.H."/>
            <person name="Hirakawa Y."/>
            <person name="Hopkins J.F."/>
            <person name="Rensing S.A."/>
            <person name="Schmutz J."/>
            <person name="Symeonidi A."/>
            <person name="Elias M."/>
            <person name="Eveleigh R.J."/>
            <person name="Herman E.K."/>
            <person name="Klute M.J."/>
            <person name="Nakayama T."/>
            <person name="Obornik M."/>
            <person name="Reyes-Prieto A."/>
            <person name="Armbrust E.V."/>
            <person name="Aves S.J."/>
            <person name="Beiko R.G."/>
            <person name="Coutinho P."/>
            <person name="Dacks J.B."/>
            <person name="Durnford D.G."/>
            <person name="Fast N.M."/>
            <person name="Green B.R."/>
            <person name="Grisdale C."/>
            <person name="Hempe F."/>
            <person name="Henrissat B."/>
            <person name="Hoppner M.P."/>
            <person name="Ishida K.-I."/>
            <person name="Kim E."/>
            <person name="Koreny L."/>
            <person name="Kroth P.G."/>
            <person name="Liu Y."/>
            <person name="Malik S.-B."/>
            <person name="Maier U.G."/>
            <person name="McRose D."/>
            <person name="Mock T."/>
            <person name="Neilson J.A."/>
            <person name="Onodera N.T."/>
            <person name="Poole A.M."/>
            <person name="Pritham E.J."/>
            <person name="Richards T.A."/>
            <person name="Rocap G."/>
            <person name="Roy S.W."/>
            <person name="Sarai C."/>
            <person name="Schaack S."/>
            <person name="Shirato S."/>
            <person name="Slamovits C.H."/>
            <person name="Spencer D.F."/>
            <person name="Suzuki S."/>
            <person name="Worden A.Z."/>
            <person name="Zauner S."/>
            <person name="Barry K."/>
            <person name="Bell C."/>
            <person name="Bharti A.K."/>
            <person name="Crow J.A."/>
            <person name="Grimwood J."/>
            <person name="Kramer R."/>
            <person name="Lindquist E."/>
            <person name="Lucas S."/>
            <person name="Salamov A."/>
            <person name="McFadden G.I."/>
            <person name="Lane C.E."/>
            <person name="Keeling P.J."/>
            <person name="Gray M.W."/>
            <person name="Grigoriev I.V."/>
            <person name="Archibald J.M."/>
        </authorList>
    </citation>
    <scope>NUCLEOTIDE SEQUENCE</scope>
    <source>
        <strain evidence="5">CCMP2712</strain>
    </source>
</reference>
<proteinExistence type="predicted"/>
<dbReference type="EMBL" id="JH992991">
    <property type="protein sequence ID" value="EKX47083.1"/>
    <property type="molecule type" value="Genomic_DNA"/>
</dbReference>
<dbReference type="InterPro" id="IPR044281">
    <property type="entry name" value="IMP4/RPF1"/>
</dbReference>
<dbReference type="OrthoDB" id="10253204at2759"/>
<dbReference type="GO" id="GO:0000460">
    <property type="term" value="P:maturation of 5.8S rRNA"/>
    <property type="evidence" value="ECO:0007669"/>
    <property type="project" value="TreeGrafter"/>
</dbReference>
<dbReference type="RefSeq" id="XP_005834063.1">
    <property type="nucleotide sequence ID" value="XM_005834006.1"/>
</dbReference>
<dbReference type="PROSITE" id="PS50833">
    <property type="entry name" value="BRIX"/>
    <property type="match status" value="1"/>
</dbReference>
<dbReference type="STRING" id="905079.L1JEW4"/>
<dbReference type="GO" id="GO:0030687">
    <property type="term" value="C:preribosome, large subunit precursor"/>
    <property type="evidence" value="ECO:0007669"/>
    <property type="project" value="TreeGrafter"/>
</dbReference>
<reference evidence="3 5" key="1">
    <citation type="journal article" date="2012" name="Nature">
        <title>Algal genomes reveal evolutionary mosaicism and the fate of nucleomorphs.</title>
        <authorList>
            <consortium name="DOE Joint Genome Institute"/>
            <person name="Curtis B.A."/>
            <person name="Tanifuji G."/>
            <person name="Burki F."/>
            <person name="Gruber A."/>
            <person name="Irimia M."/>
            <person name="Maruyama S."/>
            <person name="Arias M.C."/>
            <person name="Ball S.G."/>
            <person name="Gile G.H."/>
            <person name="Hirakawa Y."/>
            <person name="Hopkins J.F."/>
            <person name="Kuo A."/>
            <person name="Rensing S.A."/>
            <person name="Schmutz J."/>
            <person name="Symeonidi A."/>
            <person name="Elias M."/>
            <person name="Eveleigh R.J."/>
            <person name="Herman E.K."/>
            <person name="Klute M.J."/>
            <person name="Nakayama T."/>
            <person name="Obornik M."/>
            <person name="Reyes-Prieto A."/>
            <person name="Armbrust E.V."/>
            <person name="Aves S.J."/>
            <person name="Beiko R.G."/>
            <person name="Coutinho P."/>
            <person name="Dacks J.B."/>
            <person name="Durnford D.G."/>
            <person name="Fast N.M."/>
            <person name="Green B.R."/>
            <person name="Grisdale C.J."/>
            <person name="Hempel F."/>
            <person name="Henrissat B."/>
            <person name="Hoppner M.P."/>
            <person name="Ishida K."/>
            <person name="Kim E."/>
            <person name="Koreny L."/>
            <person name="Kroth P.G."/>
            <person name="Liu Y."/>
            <person name="Malik S.B."/>
            <person name="Maier U.G."/>
            <person name="McRose D."/>
            <person name="Mock T."/>
            <person name="Neilson J.A."/>
            <person name="Onodera N.T."/>
            <person name="Poole A.M."/>
            <person name="Pritham E.J."/>
            <person name="Richards T.A."/>
            <person name="Rocap G."/>
            <person name="Roy S.W."/>
            <person name="Sarai C."/>
            <person name="Schaack S."/>
            <person name="Shirato S."/>
            <person name="Slamovits C.H."/>
            <person name="Spencer D.F."/>
            <person name="Suzuki S."/>
            <person name="Worden A.Z."/>
            <person name="Zauner S."/>
            <person name="Barry K."/>
            <person name="Bell C."/>
            <person name="Bharti A.K."/>
            <person name="Crow J.A."/>
            <person name="Grimwood J."/>
            <person name="Kramer R."/>
            <person name="Lindquist E."/>
            <person name="Lucas S."/>
            <person name="Salamov A."/>
            <person name="McFadden G.I."/>
            <person name="Lane C.E."/>
            <person name="Keeling P.J."/>
            <person name="Gray M.W."/>
            <person name="Grigoriev I.V."/>
            <person name="Archibald J.M."/>
        </authorList>
    </citation>
    <scope>NUCLEOTIDE SEQUENCE</scope>
    <source>
        <strain evidence="3 5">CCMP2712</strain>
    </source>
</reference>
<organism evidence="3">
    <name type="scientific">Guillardia theta (strain CCMP2712)</name>
    <name type="common">Cryptophyte</name>
    <dbReference type="NCBI Taxonomy" id="905079"/>
    <lineage>
        <taxon>Eukaryota</taxon>
        <taxon>Cryptophyceae</taxon>
        <taxon>Pyrenomonadales</taxon>
        <taxon>Geminigeraceae</taxon>
        <taxon>Guillardia</taxon>
    </lineage>
</organism>
<dbReference type="HOGENOM" id="CLU_040063_1_1_1"/>
<dbReference type="eggNOG" id="KOG2780">
    <property type="taxonomic scope" value="Eukaryota"/>
</dbReference>
<feature type="compositionally biased region" description="Basic and acidic residues" evidence="1">
    <location>
        <begin position="46"/>
        <end position="59"/>
    </location>
</feature>
<dbReference type="GO" id="GO:0005730">
    <property type="term" value="C:nucleolus"/>
    <property type="evidence" value="ECO:0007669"/>
    <property type="project" value="TreeGrafter"/>
</dbReference>
<dbReference type="GO" id="GO:0000470">
    <property type="term" value="P:maturation of LSU-rRNA"/>
    <property type="evidence" value="ECO:0007669"/>
    <property type="project" value="TreeGrafter"/>
</dbReference>
<dbReference type="EnsemblProtists" id="EKX47083">
    <property type="protein sequence ID" value="EKX47083"/>
    <property type="gene ID" value="GUITHDRAFT_137695"/>
</dbReference>
<dbReference type="PaxDb" id="55529-EKX47083"/>
<dbReference type="AlphaFoldDB" id="L1JEW4"/>
<dbReference type="Proteomes" id="UP000011087">
    <property type="component" value="Unassembled WGS sequence"/>
</dbReference>
<evidence type="ECO:0000313" key="4">
    <source>
        <dbReference type="EnsemblProtists" id="EKX47083"/>
    </source>
</evidence>
<sequence>MVKKKLPSEEDRAATKHIGNKAKRQEVYDRIKKQKKAIKKAKKEQRKKDAEDPEKKDLPKQVPRTLENMREADETIMESEDEEIRRDEEEDEFRKYFDGEPPRTIITTNNHPSKPLIELVKSLLVLIPGSYYYSRRNYNIKDICKWAGERGFTNLIILGQGLQLGGHKKLPCSMLLIHLPEGPTLHFRLSSVKLPDQIKNHARATKHKPELILNNFTTRLGQRVSRAFSSLFPQDPQFTGRRVVTFHCQRDYVFVRHHRYIFPDDKQGEKARLQEIGPKFTLKLKSMQAGTFDSSRGEYEWIHKKENLGSKKKFAL</sequence>
<name>L1JEW4_GUITC</name>
<dbReference type="PANTHER" id="PTHR22734">
    <property type="entry name" value="U3 SMALL NUCLEOLAR RIBONUCLEOPROTEIN PROTEIN IMP4"/>
    <property type="match status" value="1"/>
</dbReference>
<feature type="compositionally biased region" description="Basic and acidic residues" evidence="1">
    <location>
        <begin position="1"/>
        <end position="14"/>
    </location>
</feature>
<gene>
    <name evidence="3" type="ORF">GUITHDRAFT_137695</name>
</gene>
<evidence type="ECO:0000259" key="2">
    <source>
        <dbReference type="PROSITE" id="PS50833"/>
    </source>
</evidence>
<feature type="domain" description="Brix" evidence="2">
    <location>
        <begin position="102"/>
        <end position="293"/>
    </location>
</feature>
<protein>
    <recommendedName>
        <fullName evidence="2">Brix domain-containing protein</fullName>
    </recommendedName>
</protein>
<dbReference type="InterPro" id="IPR007109">
    <property type="entry name" value="Brix"/>
</dbReference>
<evidence type="ECO:0000313" key="5">
    <source>
        <dbReference type="Proteomes" id="UP000011087"/>
    </source>
</evidence>
<dbReference type="GO" id="GO:0042134">
    <property type="term" value="F:rRNA primary transcript binding"/>
    <property type="evidence" value="ECO:0007669"/>
    <property type="project" value="InterPro"/>
</dbReference>
<reference evidence="4" key="3">
    <citation type="submission" date="2015-06" db="UniProtKB">
        <authorList>
            <consortium name="EnsemblProtists"/>
        </authorList>
    </citation>
    <scope>IDENTIFICATION</scope>
</reference>
<dbReference type="SUPFAM" id="SSF52954">
    <property type="entry name" value="Class II aaRS ABD-related"/>
    <property type="match status" value="1"/>
</dbReference>
<evidence type="ECO:0000313" key="3">
    <source>
        <dbReference type="EMBL" id="EKX47083.1"/>
    </source>
</evidence>
<accession>L1JEW4</accession>
<feature type="region of interest" description="Disordered" evidence="1">
    <location>
        <begin position="1"/>
        <end position="68"/>
    </location>
</feature>
<evidence type="ECO:0000256" key="1">
    <source>
        <dbReference type="SAM" id="MobiDB-lite"/>
    </source>
</evidence>
<dbReference type="OMA" id="AWIISNK"/>
<feature type="compositionally biased region" description="Basic residues" evidence="1">
    <location>
        <begin position="32"/>
        <end position="45"/>
    </location>
</feature>